<gene>
    <name evidence="1" type="ORF">TRFO_32562</name>
</gene>
<evidence type="ECO:0000313" key="1">
    <source>
        <dbReference type="EMBL" id="OHT00698.1"/>
    </source>
</evidence>
<dbReference type="RefSeq" id="XP_068353834.1">
    <property type="nucleotide sequence ID" value="XM_068508563.1"/>
</dbReference>
<protein>
    <recommendedName>
        <fullName evidence="3">DUF3447 domain-containing protein</fullName>
    </recommendedName>
</protein>
<dbReference type="GeneID" id="94843267"/>
<proteinExistence type="predicted"/>
<reference evidence="1" key="1">
    <citation type="submission" date="2016-10" db="EMBL/GenBank/DDBJ databases">
        <authorList>
            <person name="Benchimol M."/>
            <person name="Almeida L.G."/>
            <person name="Vasconcelos A.T."/>
            <person name="Perreira-Neves A."/>
            <person name="Rosa I.A."/>
            <person name="Tasca T."/>
            <person name="Bogo M.R."/>
            <person name="de Souza W."/>
        </authorList>
    </citation>
    <scope>NUCLEOTIDE SEQUENCE [LARGE SCALE GENOMIC DNA]</scope>
    <source>
        <strain evidence="1">K</strain>
    </source>
</reference>
<dbReference type="AlphaFoldDB" id="A0A1J4JPN5"/>
<keyword evidence="2" id="KW-1185">Reference proteome</keyword>
<evidence type="ECO:0000313" key="2">
    <source>
        <dbReference type="Proteomes" id="UP000179807"/>
    </source>
</evidence>
<organism evidence="1 2">
    <name type="scientific">Tritrichomonas foetus</name>
    <dbReference type="NCBI Taxonomy" id="1144522"/>
    <lineage>
        <taxon>Eukaryota</taxon>
        <taxon>Metamonada</taxon>
        <taxon>Parabasalia</taxon>
        <taxon>Tritrichomonadida</taxon>
        <taxon>Tritrichomonadidae</taxon>
        <taxon>Tritrichomonas</taxon>
    </lineage>
</organism>
<dbReference type="Proteomes" id="UP000179807">
    <property type="component" value="Unassembled WGS sequence"/>
</dbReference>
<comment type="caution">
    <text evidence="1">The sequence shown here is derived from an EMBL/GenBank/DDBJ whole genome shotgun (WGS) entry which is preliminary data.</text>
</comment>
<dbReference type="VEuPathDB" id="TrichDB:TRFO_32562"/>
<accession>A0A1J4JPN5</accession>
<dbReference type="EMBL" id="MLAK01000943">
    <property type="protein sequence ID" value="OHT00698.1"/>
    <property type="molecule type" value="Genomic_DNA"/>
</dbReference>
<dbReference type="OrthoDB" id="10690247at2759"/>
<name>A0A1J4JPN5_9EUKA</name>
<sequence>MAFGSINIFRYLWLKEVKYSKETLKYCIIGGNFEILHVLEEESQYKFDKGSYFQSIEYYHPEMTEYFFYSYVSKEISKLQFPLIMTKFNQTTNIEIVCELFLNKSVTQVSQHEKYFSSSKKYTLTFNANKVLDSILNSQQSPFYFLYCFLLQQPNIDINSKHKILIFNFIIYYFLNGISN</sequence>
<evidence type="ECO:0008006" key="3">
    <source>
        <dbReference type="Google" id="ProtNLM"/>
    </source>
</evidence>